<dbReference type="Proteomes" id="UP001597045">
    <property type="component" value="Unassembled WGS sequence"/>
</dbReference>
<dbReference type="SUPFAM" id="SSF47336">
    <property type="entry name" value="ACP-like"/>
    <property type="match status" value="1"/>
</dbReference>
<evidence type="ECO:0000256" key="2">
    <source>
        <dbReference type="ARBA" id="ARBA00022553"/>
    </source>
</evidence>
<evidence type="ECO:0000259" key="3">
    <source>
        <dbReference type="PROSITE" id="PS50075"/>
    </source>
</evidence>
<dbReference type="SMART" id="SM00823">
    <property type="entry name" value="PKS_PP"/>
    <property type="match status" value="1"/>
</dbReference>
<gene>
    <name evidence="4" type="ORF">ACFQ1S_34465</name>
</gene>
<dbReference type="PROSITE" id="PS50075">
    <property type="entry name" value="CARRIER"/>
    <property type="match status" value="1"/>
</dbReference>
<keyword evidence="1" id="KW-0596">Phosphopantetheine</keyword>
<dbReference type="InterPro" id="IPR009081">
    <property type="entry name" value="PP-bd_ACP"/>
</dbReference>
<evidence type="ECO:0000313" key="4">
    <source>
        <dbReference type="EMBL" id="MFD1050267.1"/>
    </source>
</evidence>
<keyword evidence="2" id="KW-0597">Phosphoprotein</keyword>
<feature type="non-terminal residue" evidence="4">
    <location>
        <position position="1"/>
    </location>
</feature>
<comment type="caution">
    <text evidence="4">The sequence shown here is derived from an EMBL/GenBank/DDBJ whole genome shotgun (WGS) entry which is preliminary data.</text>
</comment>
<protein>
    <submittedName>
        <fullName evidence="4">Phosphopantetheine-binding protein</fullName>
    </submittedName>
</protein>
<sequence length="202" mass="21508">EIEVDRRFSEQGLDSVAGTDLQARLTAATGLRMERKVVFQYDTPLALAEHLMTLTDTADTSPAKPVDGADGLGHLYRQMMGQGRNDLAMDLLRVASKLRNTFDRSATADRSGVVTLATGSDDPVLVCVPSFAAMSGEYHYTRLAKHLRGNRSTTVSLHPGFGTDNAVPVDLATLVDGTVSLGTEVNILPAAFTLNGVQCGTA</sequence>
<dbReference type="EMBL" id="JBHTIS010002721">
    <property type="protein sequence ID" value="MFD1050267.1"/>
    <property type="molecule type" value="Genomic_DNA"/>
</dbReference>
<feature type="domain" description="Carrier" evidence="3">
    <location>
        <begin position="1"/>
        <end position="55"/>
    </location>
</feature>
<accession>A0ABW3MHU7</accession>
<reference evidence="5" key="1">
    <citation type="journal article" date="2019" name="Int. J. Syst. Evol. Microbiol.">
        <title>The Global Catalogue of Microorganisms (GCM) 10K type strain sequencing project: providing services to taxonomists for standard genome sequencing and annotation.</title>
        <authorList>
            <consortium name="The Broad Institute Genomics Platform"/>
            <consortium name="The Broad Institute Genome Sequencing Center for Infectious Disease"/>
            <person name="Wu L."/>
            <person name="Ma J."/>
        </authorList>
    </citation>
    <scope>NUCLEOTIDE SEQUENCE [LARGE SCALE GENOMIC DNA]</scope>
    <source>
        <strain evidence="5">JCM 31486</strain>
    </source>
</reference>
<evidence type="ECO:0000256" key="1">
    <source>
        <dbReference type="ARBA" id="ARBA00022450"/>
    </source>
</evidence>
<dbReference type="InterPro" id="IPR036736">
    <property type="entry name" value="ACP-like_sf"/>
</dbReference>
<dbReference type="InterPro" id="IPR029058">
    <property type="entry name" value="AB_hydrolase_fold"/>
</dbReference>
<evidence type="ECO:0000313" key="5">
    <source>
        <dbReference type="Proteomes" id="UP001597045"/>
    </source>
</evidence>
<organism evidence="4 5">
    <name type="scientific">Kibdelosporangium lantanae</name>
    <dbReference type="NCBI Taxonomy" id="1497396"/>
    <lineage>
        <taxon>Bacteria</taxon>
        <taxon>Bacillati</taxon>
        <taxon>Actinomycetota</taxon>
        <taxon>Actinomycetes</taxon>
        <taxon>Pseudonocardiales</taxon>
        <taxon>Pseudonocardiaceae</taxon>
        <taxon>Kibdelosporangium</taxon>
    </lineage>
</organism>
<name>A0ABW3MHU7_9PSEU</name>
<dbReference type="Gene3D" id="1.10.1200.10">
    <property type="entry name" value="ACP-like"/>
    <property type="match status" value="1"/>
</dbReference>
<dbReference type="Gene3D" id="3.40.50.1820">
    <property type="entry name" value="alpha/beta hydrolase"/>
    <property type="match status" value="1"/>
</dbReference>
<proteinExistence type="predicted"/>
<dbReference type="SUPFAM" id="SSF53474">
    <property type="entry name" value="alpha/beta-Hydrolases"/>
    <property type="match status" value="1"/>
</dbReference>
<dbReference type="InterPro" id="IPR020806">
    <property type="entry name" value="PKS_PP-bd"/>
</dbReference>
<dbReference type="Pfam" id="PF00550">
    <property type="entry name" value="PP-binding"/>
    <property type="match status" value="1"/>
</dbReference>
<keyword evidence="5" id="KW-1185">Reference proteome</keyword>